<gene>
    <name evidence="1" type="ORF">ACFQXB_01290</name>
</gene>
<dbReference type="EMBL" id="JBHTFQ010000001">
    <property type="protein sequence ID" value="MFC7702824.1"/>
    <property type="molecule type" value="Genomic_DNA"/>
</dbReference>
<protein>
    <submittedName>
        <fullName evidence="1">Uncharacterized protein</fullName>
    </submittedName>
</protein>
<organism evidence="1 2">
    <name type="scientific">Plastorhodobacter daqingensis</name>
    <dbReference type="NCBI Taxonomy" id="1387281"/>
    <lineage>
        <taxon>Bacteria</taxon>
        <taxon>Pseudomonadati</taxon>
        <taxon>Pseudomonadota</taxon>
        <taxon>Alphaproteobacteria</taxon>
        <taxon>Rhodobacterales</taxon>
        <taxon>Paracoccaceae</taxon>
        <taxon>Plastorhodobacter</taxon>
    </lineage>
</organism>
<evidence type="ECO:0000313" key="1">
    <source>
        <dbReference type="EMBL" id="MFC7702824.1"/>
    </source>
</evidence>
<sequence>MTLQTQIDTSAAEHHSSAVHDLPQAPLVMPKQVLEAPVGPLQRLIQMLAALRPAARAGH</sequence>
<dbReference type="Proteomes" id="UP001596516">
    <property type="component" value="Unassembled WGS sequence"/>
</dbReference>
<evidence type="ECO:0000313" key="2">
    <source>
        <dbReference type="Proteomes" id="UP001596516"/>
    </source>
</evidence>
<proteinExistence type="predicted"/>
<dbReference type="RefSeq" id="WP_377397916.1">
    <property type="nucleotide sequence ID" value="NZ_JBHTFQ010000001.1"/>
</dbReference>
<accession>A0ABW2UHD1</accession>
<reference evidence="2" key="1">
    <citation type="journal article" date="2019" name="Int. J. Syst. Evol. Microbiol.">
        <title>The Global Catalogue of Microorganisms (GCM) 10K type strain sequencing project: providing services to taxonomists for standard genome sequencing and annotation.</title>
        <authorList>
            <consortium name="The Broad Institute Genomics Platform"/>
            <consortium name="The Broad Institute Genome Sequencing Center for Infectious Disease"/>
            <person name="Wu L."/>
            <person name="Ma J."/>
        </authorList>
    </citation>
    <scope>NUCLEOTIDE SEQUENCE [LARGE SCALE GENOMIC DNA]</scope>
    <source>
        <strain evidence="2">CGMCC 1.12750</strain>
    </source>
</reference>
<keyword evidence="2" id="KW-1185">Reference proteome</keyword>
<comment type="caution">
    <text evidence="1">The sequence shown here is derived from an EMBL/GenBank/DDBJ whole genome shotgun (WGS) entry which is preliminary data.</text>
</comment>
<name>A0ABW2UHD1_9RHOB</name>